<dbReference type="EMBL" id="FJOG01000001">
    <property type="protein sequence ID" value="CZR50226.1"/>
    <property type="molecule type" value="Genomic_DNA"/>
</dbReference>
<sequence>MSNIALANAFRRIAKKASHPNALLYKTQLGWATQKYVVRGELGDGKEDAVLLAAPENDGRKEGQEEAGVGAESRVAMRDDGYANYAMKEAGVNYEQDRVDRATVGGATITGRPDLANRHIREPSSSYAEILWIETVQSTLEGFITLVGINVSRPNSRLSPNGQSDFGLLQVNPLIYYGTMEWAVHKFIVRGELGSGDEDPIALPSPEDDNQKQERLERGESREGTESGEGEGASISRAMGEEAMKNGKDRTDRTKGEGMENEINRTNRASSDDGDGKEAGESPPWL</sequence>
<reference evidence="2 3" key="1">
    <citation type="submission" date="2016-03" db="EMBL/GenBank/DDBJ databases">
        <authorList>
            <person name="Ploux O."/>
        </authorList>
    </citation>
    <scope>NUCLEOTIDE SEQUENCE [LARGE SCALE GENOMIC DNA]</scope>
    <source>
        <strain evidence="2 3">UAMH 11012</strain>
    </source>
</reference>
<name>A0A1L7WBS1_9HELO</name>
<feature type="compositionally biased region" description="Basic and acidic residues" evidence="1">
    <location>
        <begin position="209"/>
        <end position="225"/>
    </location>
</feature>
<dbReference type="OrthoDB" id="3434987at2759"/>
<dbReference type="AlphaFoldDB" id="A0A1L7WBS1"/>
<organism evidence="2 3">
    <name type="scientific">Phialocephala subalpina</name>
    <dbReference type="NCBI Taxonomy" id="576137"/>
    <lineage>
        <taxon>Eukaryota</taxon>
        <taxon>Fungi</taxon>
        <taxon>Dikarya</taxon>
        <taxon>Ascomycota</taxon>
        <taxon>Pezizomycotina</taxon>
        <taxon>Leotiomycetes</taxon>
        <taxon>Helotiales</taxon>
        <taxon>Mollisiaceae</taxon>
        <taxon>Phialocephala</taxon>
        <taxon>Phialocephala fortinii species complex</taxon>
    </lineage>
</organism>
<keyword evidence="3" id="KW-1185">Reference proteome</keyword>
<dbReference type="Proteomes" id="UP000184330">
    <property type="component" value="Unassembled WGS sequence"/>
</dbReference>
<accession>A0A1L7WBS1</accession>
<proteinExistence type="predicted"/>
<protein>
    <submittedName>
        <fullName evidence="2">Uncharacterized protein</fullName>
    </submittedName>
</protein>
<evidence type="ECO:0000313" key="3">
    <source>
        <dbReference type="Proteomes" id="UP000184330"/>
    </source>
</evidence>
<feature type="compositionally biased region" description="Basic and acidic residues" evidence="1">
    <location>
        <begin position="239"/>
        <end position="280"/>
    </location>
</feature>
<evidence type="ECO:0000313" key="2">
    <source>
        <dbReference type="EMBL" id="CZR50226.1"/>
    </source>
</evidence>
<gene>
    <name evidence="2" type="ORF">PAC_00098</name>
</gene>
<evidence type="ECO:0000256" key="1">
    <source>
        <dbReference type="SAM" id="MobiDB-lite"/>
    </source>
</evidence>
<feature type="region of interest" description="Disordered" evidence="1">
    <location>
        <begin position="195"/>
        <end position="286"/>
    </location>
</feature>